<sequence length="83" mass="9438">MPNPGPPCWALLHTGSSNKPHTGFLSPKTLRMWQSAHLGETLQRQCPQKKKHSVTKHHRCTANDTPLTCFKAIRECHKNQRSL</sequence>
<protein>
    <submittedName>
        <fullName evidence="1">Uncharacterized protein</fullName>
    </submittedName>
</protein>
<proteinExistence type="predicted"/>
<accession>G3HBZ2</accession>
<dbReference type="InParanoid" id="G3HBZ2"/>
<evidence type="ECO:0000313" key="1">
    <source>
        <dbReference type="EMBL" id="EGV98114.1"/>
    </source>
</evidence>
<organism evidence="1 2">
    <name type="scientific">Cricetulus griseus</name>
    <name type="common">Chinese hamster</name>
    <name type="synonym">Cricetulus barabensis griseus</name>
    <dbReference type="NCBI Taxonomy" id="10029"/>
    <lineage>
        <taxon>Eukaryota</taxon>
        <taxon>Metazoa</taxon>
        <taxon>Chordata</taxon>
        <taxon>Craniata</taxon>
        <taxon>Vertebrata</taxon>
        <taxon>Euteleostomi</taxon>
        <taxon>Mammalia</taxon>
        <taxon>Eutheria</taxon>
        <taxon>Euarchontoglires</taxon>
        <taxon>Glires</taxon>
        <taxon>Rodentia</taxon>
        <taxon>Myomorpha</taxon>
        <taxon>Muroidea</taxon>
        <taxon>Cricetidae</taxon>
        <taxon>Cricetinae</taxon>
        <taxon>Cricetulus</taxon>
    </lineage>
</organism>
<dbReference type="AlphaFoldDB" id="G3HBZ2"/>
<name>G3HBZ2_CRIGR</name>
<dbReference type="EMBL" id="JH000275">
    <property type="protein sequence ID" value="EGV98114.1"/>
    <property type="molecule type" value="Genomic_DNA"/>
</dbReference>
<dbReference type="Proteomes" id="UP000001075">
    <property type="component" value="Unassembled WGS sequence"/>
</dbReference>
<evidence type="ECO:0000313" key="2">
    <source>
        <dbReference type="Proteomes" id="UP000001075"/>
    </source>
</evidence>
<reference evidence="2" key="1">
    <citation type="journal article" date="2011" name="Nat. Biotechnol.">
        <title>The genomic sequence of the Chinese hamster ovary (CHO)-K1 cell line.</title>
        <authorList>
            <person name="Xu X."/>
            <person name="Nagarajan H."/>
            <person name="Lewis N.E."/>
            <person name="Pan S."/>
            <person name="Cai Z."/>
            <person name="Liu X."/>
            <person name="Chen W."/>
            <person name="Xie M."/>
            <person name="Wang W."/>
            <person name="Hammond S."/>
            <person name="Andersen M.R."/>
            <person name="Neff N."/>
            <person name="Passarelli B."/>
            <person name="Koh W."/>
            <person name="Fan H.C."/>
            <person name="Wang J."/>
            <person name="Gui Y."/>
            <person name="Lee K.H."/>
            <person name="Betenbaugh M.J."/>
            <person name="Quake S.R."/>
            <person name="Famili I."/>
            <person name="Palsson B.O."/>
            <person name="Wang J."/>
        </authorList>
    </citation>
    <scope>NUCLEOTIDE SEQUENCE [LARGE SCALE GENOMIC DNA]</scope>
    <source>
        <strain evidence="2">CHO K1 cell line</strain>
    </source>
</reference>
<gene>
    <name evidence="1" type="ORF">I79_008029</name>
</gene>